<gene>
    <name evidence="1" type="ORF">CEUSTIGMA_g9803.t1</name>
</gene>
<proteinExistence type="predicted"/>
<comment type="caution">
    <text evidence="1">The sequence shown here is derived from an EMBL/GenBank/DDBJ whole genome shotgun (WGS) entry which is preliminary data.</text>
</comment>
<reference evidence="1 2" key="1">
    <citation type="submission" date="2017-08" db="EMBL/GenBank/DDBJ databases">
        <title>Acidophilic green algal genome provides insights into adaptation to an acidic environment.</title>
        <authorList>
            <person name="Hirooka S."/>
            <person name="Hirose Y."/>
            <person name="Kanesaki Y."/>
            <person name="Higuchi S."/>
            <person name="Fujiwara T."/>
            <person name="Onuma R."/>
            <person name="Era A."/>
            <person name="Ohbayashi R."/>
            <person name="Uzuka A."/>
            <person name="Nozaki H."/>
            <person name="Yoshikawa H."/>
            <person name="Miyagishima S.Y."/>
        </authorList>
    </citation>
    <scope>NUCLEOTIDE SEQUENCE [LARGE SCALE GENOMIC DNA]</scope>
    <source>
        <strain evidence="1 2">NIES-2499</strain>
    </source>
</reference>
<sequence length="145" mass="16464">MATKSIKAILLYSSKRNALKGATGAMMKFTIVSSGSRLRSVNSHLIRATLLNVSYGKRIKNLVDVGYFPKVDLVDFRVGLNDVACRTCHRIKLHVFSKCLTVVLLEELKRLRALQASTSWIHGDEYSRRSFPFLFNMLLITLKSW</sequence>
<dbReference type="AlphaFoldDB" id="A0A250XH19"/>
<dbReference type="Proteomes" id="UP000232323">
    <property type="component" value="Unassembled WGS sequence"/>
</dbReference>
<accession>A0A250XH19</accession>
<keyword evidence="2" id="KW-1185">Reference proteome</keyword>
<protein>
    <submittedName>
        <fullName evidence="1">Uncharacterized protein</fullName>
    </submittedName>
</protein>
<name>A0A250XH19_9CHLO</name>
<dbReference type="EMBL" id="BEGY01000079">
    <property type="protein sequence ID" value="GAX82375.1"/>
    <property type="molecule type" value="Genomic_DNA"/>
</dbReference>
<organism evidence="1 2">
    <name type="scientific">Chlamydomonas eustigma</name>
    <dbReference type="NCBI Taxonomy" id="1157962"/>
    <lineage>
        <taxon>Eukaryota</taxon>
        <taxon>Viridiplantae</taxon>
        <taxon>Chlorophyta</taxon>
        <taxon>core chlorophytes</taxon>
        <taxon>Chlorophyceae</taxon>
        <taxon>CS clade</taxon>
        <taxon>Chlamydomonadales</taxon>
        <taxon>Chlamydomonadaceae</taxon>
        <taxon>Chlamydomonas</taxon>
    </lineage>
</organism>
<evidence type="ECO:0000313" key="2">
    <source>
        <dbReference type="Proteomes" id="UP000232323"/>
    </source>
</evidence>
<dbReference type="OrthoDB" id="546399at2759"/>
<evidence type="ECO:0000313" key="1">
    <source>
        <dbReference type="EMBL" id="GAX82375.1"/>
    </source>
</evidence>